<organism evidence="1 2">
    <name type="scientific">Thermococcus aciditolerans</name>
    <dbReference type="NCBI Taxonomy" id="2598455"/>
    <lineage>
        <taxon>Archaea</taxon>
        <taxon>Methanobacteriati</taxon>
        <taxon>Methanobacteriota</taxon>
        <taxon>Thermococci</taxon>
        <taxon>Thermococcales</taxon>
        <taxon>Thermococcaceae</taxon>
        <taxon>Thermococcus</taxon>
    </lineage>
</organism>
<proteinExistence type="predicted"/>
<dbReference type="GeneID" id="41609715"/>
<evidence type="ECO:0000313" key="1">
    <source>
        <dbReference type="EMBL" id="QEK14980.1"/>
    </source>
</evidence>
<gene>
    <name evidence="1" type="ORF">FPV09_07630</name>
</gene>
<accession>A0A5C0SL17</accession>
<evidence type="ECO:0000313" key="2">
    <source>
        <dbReference type="Proteomes" id="UP000322631"/>
    </source>
</evidence>
<dbReference type="KEGG" id="them:FPV09_07630"/>
<dbReference type="Pfam" id="PF14076">
    <property type="entry name" value="DUF4258"/>
    <property type="match status" value="1"/>
</dbReference>
<dbReference type="AlphaFoldDB" id="A0A5C0SL17"/>
<reference evidence="1 2" key="1">
    <citation type="submission" date="2019-07" db="EMBL/GenBank/DDBJ databases">
        <title>Complete genome of Thermococcus acidophilus.</title>
        <authorList>
            <person name="Li X."/>
        </authorList>
    </citation>
    <scope>NUCLEOTIDE SEQUENCE [LARGE SCALE GENOMIC DNA]</scope>
    <source>
        <strain evidence="1 2">SY113</strain>
    </source>
</reference>
<dbReference type="InterPro" id="IPR025354">
    <property type="entry name" value="DUF4258"/>
</dbReference>
<name>A0A5C0SL17_9EURY</name>
<dbReference type="EMBL" id="CP041932">
    <property type="protein sequence ID" value="QEK14980.1"/>
    <property type="molecule type" value="Genomic_DNA"/>
</dbReference>
<dbReference type="Proteomes" id="UP000322631">
    <property type="component" value="Chromosome"/>
</dbReference>
<sequence>MEIRFIPHALERLEERGIPRELVEEVLLNPEGVSEGYFGRKVAQKRLNGKLIRVIYEETSDGMVVVITAYITSKVRKYGGGEK</sequence>
<dbReference type="RefSeq" id="WP_148882947.1">
    <property type="nucleotide sequence ID" value="NZ_CP041932.1"/>
</dbReference>
<keyword evidence="2" id="KW-1185">Reference proteome</keyword>
<protein>
    <submittedName>
        <fullName evidence="1">DUF4258 domain-containing protein</fullName>
    </submittedName>
</protein>